<reference evidence="3" key="1">
    <citation type="submission" date="2022-12" db="EMBL/GenBank/DDBJ databases">
        <title>Phocaeicola acetigenes sp. nov., isolated feces from a healthy human.</title>
        <authorList>
            <person name="Do H."/>
            <person name="Ha Y.B."/>
            <person name="Kim J.-S."/>
            <person name="Suh M.K."/>
            <person name="Kim H.S."/>
            <person name="Lee J.-S."/>
        </authorList>
    </citation>
    <scope>NUCLEOTIDE SEQUENCE</scope>
    <source>
        <strain evidence="3">KGMB11183</strain>
    </source>
</reference>
<evidence type="ECO:0000313" key="3">
    <source>
        <dbReference type="EMBL" id="MCZ8371591.1"/>
    </source>
</evidence>
<feature type="domain" description="Putative beta-lactamase-inhibitor-like PepSY-like" evidence="2">
    <location>
        <begin position="60"/>
        <end position="140"/>
    </location>
</feature>
<dbReference type="InterPro" id="IPR021533">
    <property type="entry name" value="PepSY-like"/>
</dbReference>
<evidence type="ECO:0000259" key="2">
    <source>
        <dbReference type="Pfam" id="PF11396"/>
    </source>
</evidence>
<dbReference type="Proteomes" id="UP001141933">
    <property type="component" value="Unassembled WGS sequence"/>
</dbReference>
<accession>A0ABT4PF03</accession>
<feature type="chain" id="PRO_5045996960" evidence="1">
    <location>
        <begin position="21"/>
        <end position="145"/>
    </location>
</feature>
<dbReference type="RefSeq" id="WP_269876597.1">
    <property type="nucleotide sequence ID" value="NZ_JAPZVM010000001.1"/>
</dbReference>
<dbReference type="Gene3D" id="3.40.1420.30">
    <property type="match status" value="1"/>
</dbReference>
<comment type="caution">
    <text evidence="3">The sequence shown here is derived from an EMBL/GenBank/DDBJ whole genome shotgun (WGS) entry which is preliminary data.</text>
</comment>
<evidence type="ECO:0000256" key="1">
    <source>
        <dbReference type="SAM" id="SignalP"/>
    </source>
</evidence>
<feature type="signal peptide" evidence="1">
    <location>
        <begin position="1"/>
        <end position="20"/>
    </location>
</feature>
<sequence>MKKLLFLLMCIFSVQTMVWADTDKPIQVGQLPTKAQSFITTYFKGHKVAFAKMESDLFYKSYDVIFTNGEKVEFDRSGDWTELNCHKHGVPVSVIPAEILNYIKSTYPDEKILKIERDKKEYEVVLSNRWEIKFDNKYRVMDIDN</sequence>
<evidence type="ECO:0000313" key="4">
    <source>
        <dbReference type="Proteomes" id="UP001141933"/>
    </source>
</evidence>
<proteinExistence type="predicted"/>
<keyword evidence="1" id="KW-0732">Signal</keyword>
<dbReference type="EMBL" id="JAPZVM010000001">
    <property type="protein sequence ID" value="MCZ8371591.1"/>
    <property type="molecule type" value="Genomic_DNA"/>
</dbReference>
<organism evidence="3 4">
    <name type="scientific">Phocaeicola acetigenes</name>
    <dbReference type="NCBI Taxonomy" id="3016083"/>
    <lineage>
        <taxon>Bacteria</taxon>
        <taxon>Pseudomonadati</taxon>
        <taxon>Bacteroidota</taxon>
        <taxon>Bacteroidia</taxon>
        <taxon>Bacteroidales</taxon>
        <taxon>Bacteroidaceae</taxon>
        <taxon>Phocaeicola</taxon>
    </lineage>
</organism>
<dbReference type="Pfam" id="PF11396">
    <property type="entry name" value="PepSY_like"/>
    <property type="match status" value="1"/>
</dbReference>
<dbReference type="SUPFAM" id="SSF160574">
    <property type="entry name" value="BT0923-like"/>
    <property type="match status" value="1"/>
</dbReference>
<protein>
    <submittedName>
        <fullName evidence="3">PepSY-like domain-containing protein</fullName>
    </submittedName>
</protein>
<name>A0ABT4PF03_9BACT</name>
<keyword evidence="4" id="KW-1185">Reference proteome</keyword>
<gene>
    <name evidence="3" type="ORF">O6P32_02585</name>
</gene>